<dbReference type="EMBL" id="LUEZ02000040">
    <property type="protein sequence ID" value="RDB25983.1"/>
    <property type="molecule type" value="Genomic_DNA"/>
</dbReference>
<dbReference type="AlphaFoldDB" id="A0A369K2B4"/>
<proteinExistence type="predicted"/>
<evidence type="ECO:0000313" key="2">
    <source>
        <dbReference type="Proteomes" id="UP000076154"/>
    </source>
</evidence>
<dbReference type="Proteomes" id="UP000076154">
    <property type="component" value="Unassembled WGS sequence"/>
</dbReference>
<protein>
    <submittedName>
        <fullName evidence="1">Uncharacterized protein</fullName>
    </submittedName>
</protein>
<name>A0A369K2B4_HYPMA</name>
<reference evidence="1" key="1">
    <citation type="submission" date="2018-04" db="EMBL/GenBank/DDBJ databases">
        <title>Whole genome sequencing of Hypsizygus marmoreus.</title>
        <authorList>
            <person name="Choi I.-G."/>
            <person name="Min B."/>
            <person name="Kim J.-G."/>
            <person name="Kim S."/>
            <person name="Oh Y.-L."/>
            <person name="Kong W.-S."/>
            <person name="Park H."/>
            <person name="Jeong J."/>
            <person name="Song E.-S."/>
        </authorList>
    </citation>
    <scope>NUCLEOTIDE SEQUENCE [LARGE SCALE GENOMIC DNA]</scope>
    <source>
        <strain evidence="1">51987-8</strain>
    </source>
</reference>
<evidence type="ECO:0000313" key="1">
    <source>
        <dbReference type="EMBL" id="RDB25983.1"/>
    </source>
</evidence>
<sequence length="108" mass="12158">MLSRGTPEVPKGAGTLSASRLRRILNFNRVALPSPELGVSRSTLRLQISFFAHFCLADRPSKSGAQFLFEASHIMWRFMSCAGQAPSNYTDDLGMYTDFRMEVVVRFH</sequence>
<dbReference type="InParanoid" id="A0A369K2B4"/>
<gene>
    <name evidence="1" type="ORF">Hypma_006722</name>
</gene>
<keyword evidence="2" id="KW-1185">Reference proteome</keyword>
<organism evidence="1 2">
    <name type="scientific">Hypsizygus marmoreus</name>
    <name type="common">White beech mushroom</name>
    <name type="synonym">Agaricus marmoreus</name>
    <dbReference type="NCBI Taxonomy" id="39966"/>
    <lineage>
        <taxon>Eukaryota</taxon>
        <taxon>Fungi</taxon>
        <taxon>Dikarya</taxon>
        <taxon>Basidiomycota</taxon>
        <taxon>Agaricomycotina</taxon>
        <taxon>Agaricomycetes</taxon>
        <taxon>Agaricomycetidae</taxon>
        <taxon>Agaricales</taxon>
        <taxon>Tricholomatineae</taxon>
        <taxon>Lyophyllaceae</taxon>
        <taxon>Hypsizygus</taxon>
    </lineage>
</organism>
<accession>A0A369K2B4</accession>
<comment type="caution">
    <text evidence="1">The sequence shown here is derived from an EMBL/GenBank/DDBJ whole genome shotgun (WGS) entry which is preliminary data.</text>
</comment>